<dbReference type="Gene3D" id="6.20.240.60">
    <property type="match status" value="1"/>
</dbReference>
<dbReference type="SMART" id="SM00257">
    <property type="entry name" value="LysM"/>
    <property type="match status" value="1"/>
</dbReference>
<dbReference type="InterPro" id="IPR042047">
    <property type="entry name" value="SleB_dom1"/>
</dbReference>
<dbReference type="STRING" id="293826.Amet_3199"/>
<dbReference type="PANTHER" id="PTHR33734:SF22">
    <property type="entry name" value="MEMBRANE-BOUND LYTIC MUREIN TRANSGLYCOSYLASE D"/>
    <property type="match status" value="1"/>
</dbReference>
<dbReference type="Pfam" id="PF07486">
    <property type="entry name" value="Hydrolase_2"/>
    <property type="match status" value="1"/>
</dbReference>
<dbReference type="Gene3D" id="3.10.350.10">
    <property type="entry name" value="LysM domain"/>
    <property type="match status" value="1"/>
</dbReference>
<evidence type="ECO:0000313" key="4">
    <source>
        <dbReference type="Proteomes" id="UP000001572"/>
    </source>
</evidence>
<dbReference type="HOGENOM" id="CLU_841010_0_0_9"/>
<feature type="region of interest" description="Disordered" evidence="1">
    <location>
        <begin position="107"/>
        <end position="136"/>
    </location>
</feature>
<evidence type="ECO:0000259" key="2">
    <source>
        <dbReference type="PROSITE" id="PS51782"/>
    </source>
</evidence>
<dbReference type="EMBL" id="CP000724">
    <property type="protein sequence ID" value="ABR49337.1"/>
    <property type="molecule type" value="Genomic_DNA"/>
</dbReference>
<keyword evidence="4" id="KW-1185">Reference proteome</keyword>
<dbReference type="SUPFAM" id="SSF54106">
    <property type="entry name" value="LysM domain"/>
    <property type="match status" value="1"/>
</dbReference>
<dbReference type="GO" id="GO:0008932">
    <property type="term" value="F:lytic endotransglycosylase activity"/>
    <property type="evidence" value="ECO:0007669"/>
    <property type="project" value="TreeGrafter"/>
</dbReference>
<evidence type="ECO:0000256" key="1">
    <source>
        <dbReference type="SAM" id="MobiDB-lite"/>
    </source>
</evidence>
<evidence type="ECO:0000313" key="3">
    <source>
        <dbReference type="EMBL" id="ABR49337.1"/>
    </source>
</evidence>
<dbReference type="AlphaFoldDB" id="A6TT19"/>
<dbReference type="PANTHER" id="PTHR33734">
    <property type="entry name" value="LYSM DOMAIN-CONTAINING GPI-ANCHORED PROTEIN 2"/>
    <property type="match status" value="1"/>
</dbReference>
<feature type="domain" description="LysM" evidence="2">
    <location>
        <begin position="142"/>
        <end position="185"/>
    </location>
</feature>
<dbReference type="eggNOG" id="COG1388">
    <property type="taxonomic scope" value="Bacteria"/>
</dbReference>
<protein>
    <submittedName>
        <fullName evidence="3">Cell wall hydrolase, SleB</fullName>
    </submittedName>
</protein>
<proteinExistence type="predicted"/>
<dbReference type="InterPro" id="IPR011105">
    <property type="entry name" value="Cell_wall_hydrolase_SleB"/>
</dbReference>
<dbReference type="Proteomes" id="UP000001572">
    <property type="component" value="Chromosome"/>
</dbReference>
<gene>
    <name evidence="3" type="ordered locus">Amet_3199</name>
</gene>
<dbReference type="GO" id="GO:0016787">
    <property type="term" value="F:hydrolase activity"/>
    <property type="evidence" value="ECO:0007669"/>
    <property type="project" value="UniProtKB-KW"/>
</dbReference>
<accession>A6TT19</accession>
<dbReference type="PROSITE" id="PS51782">
    <property type="entry name" value="LYSM"/>
    <property type="match status" value="1"/>
</dbReference>
<sequence length="327" mass="36168">MDIKDKLKNISKLRKQSMLIIFAVLTLAILTTSILAQNLQSEELQKISLDSESIGEEAAIAKEKELDLDLDLDLELEEGASTEQGEKVSLLEENTMSSSATYATVETTTEEALSAPSTSTQQTKEQSEQQSQATKVEPITADTYQIQNGDSLFLISQRAGVSVDHLKNLNRLNSDQINVGQTLQIKGQAPASSIPSNTTVSRGADREDDMYWLSRIIHAEAQGESYQGKVAVGNVIMNRVGDGNFPNSIYGVVFDRQHGYTQFSPVLDGSIHNKPHQDSVRAAREVLDGARPVGDALYFLNPRKATNFWIVQNRKHMMTIGLHDFYH</sequence>
<reference evidence="4" key="1">
    <citation type="journal article" date="2016" name="Genome Announc.">
        <title>Complete genome sequence of Alkaliphilus metalliredigens strain QYMF, an alkaliphilic and metal-reducing bacterium isolated from borax-contaminated leachate ponds.</title>
        <authorList>
            <person name="Hwang C."/>
            <person name="Copeland A."/>
            <person name="Lucas S."/>
            <person name="Lapidus A."/>
            <person name="Barry K."/>
            <person name="Detter J.C."/>
            <person name="Glavina Del Rio T."/>
            <person name="Hammon N."/>
            <person name="Israni S."/>
            <person name="Dalin E."/>
            <person name="Tice H."/>
            <person name="Pitluck S."/>
            <person name="Chertkov O."/>
            <person name="Brettin T."/>
            <person name="Bruce D."/>
            <person name="Han C."/>
            <person name="Schmutz J."/>
            <person name="Larimer F."/>
            <person name="Land M.L."/>
            <person name="Hauser L."/>
            <person name="Kyrpides N."/>
            <person name="Mikhailova N."/>
            <person name="Ye Q."/>
            <person name="Zhou J."/>
            <person name="Richardson P."/>
            <person name="Fields M.W."/>
        </authorList>
    </citation>
    <scope>NUCLEOTIDE SEQUENCE [LARGE SCALE GENOMIC DNA]</scope>
    <source>
        <strain evidence="4">QYMF</strain>
    </source>
</reference>
<dbReference type="Pfam" id="PF01476">
    <property type="entry name" value="LysM"/>
    <property type="match status" value="1"/>
</dbReference>
<dbReference type="OrthoDB" id="9785345at2"/>
<keyword evidence="3" id="KW-0378">Hydrolase</keyword>
<dbReference type="InterPro" id="IPR036779">
    <property type="entry name" value="LysM_dom_sf"/>
</dbReference>
<dbReference type="Gene3D" id="1.10.10.2520">
    <property type="entry name" value="Cell wall hydrolase SleB, domain 1"/>
    <property type="match status" value="1"/>
</dbReference>
<name>A6TT19_ALKMQ</name>
<dbReference type="KEGG" id="amt:Amet_3199"/>
<dbReference type="InterPro" id="IPR018392">
    <property type="entry name" value="LysM"/>
</dbReference>
<dbReference type="eggNOG" id="COG3773">
    <property type="taxonomic scope" value="Bacteria"/>
</dbReference>
<feature type="compositionally biased region" description="Low complexity" evidence="1">
    <location>
        <begin position="107"/>
        <end position="135"/>
    </location>
</feature>
<organism evidence="3 4">
    <name type="scientific">Alkaliphilus metalliredigens (strain QYMF)</name>
    <dbReference type="NCBI Taxonomy" id="293826"/>
    <lineage>
        <taxon>Bacteria</taxon>
        <taxon>Bacillati</taxon>
        <taxon>Bacillota</taxon>
        <taxon>Clostridia</taxon>
        <taxon>Peptostreptococcales</taxon>
        <taxon>Natronincolaceae</taxon>
        <taxon>Alkaliphilus</taxon>
    </lineage>
</organism>
<dbReference type="RefSeq" id="WP_012064302.1">
    <property type="nucleotide sequence ID" value="NC_009633.1"/>
</dbReference>